<keyword evidence="9" id="KW-1185">Reference proteome</keyword>
<dbReference type="Proteomes" id="UP000253664">
    <property type="component" value="Unassembled WGS sequence"/>
</dbReference>
<dbReference type="EMBL" id="LKCN02000002">
    <property type="protein sequence ID" value="RCI15588.1"/>
    <property type="molecule type" value="Genomic_DNA"/>
</dbReference>
<dbReference type="GO" id="GO:0005743">
    <property type="term" value="C:mitochondrial inner membrane"/>
    <property type="evidence" value="ECO:0007669"/>
    <property type="project" value="UniProtKB-SubCell"/>
</dbReference>
<evidence type="ECO:0000256" key="3">
    <source>
        <dbReference type="ARBA" id="ARBA00022660"/>
    </source>
</evidence>
<evidence type="ECO:0000256" key="2">
    <source>
        <dbReference type="ARBA" id="ARBA00022448"/>
    </source>
</evidence>
<protein>
    <recommendedName>
        <fullName evidence="10">NADH-ubiquinone oxidoreductase 12 kDa subunit</fullName>
    </recommendedName>
</protein>
<evidence type="ECO:0000256" key="7">
    <source>
        <dbReference type="ARBA" id="ARBA00023136"/>
    </source>
</evidence>
<comment type="subcellular location">
    <subcellularLocation>
        <location evidence="1">Mitochondrion inner membrane</location>
        <topology evidence="1">Peripheral membrane protein</topology>
        <orientation evidence="1">Matrix side</orientation>
    </subcellularLocation>
</comment>
<evidence type="ECO:0000256" key="6">
    <source>
        <dbReference type="ARBA" id="ARBA00023128"/>
    </source>
</evidence>
<evidence type="ECO:0000256" key="1">
    <source>
        <dbReference type="ARBA" id="ARBA00004443"/>
    </source>
</evidence>
<dbReference type="OrthoDB" id="10252718at2759"/>
<keyword evidence="3" id="KW-0679">Respiratory chain</keyword>
<keyword evidence="5" id="KW-0249">Electron transport</keyword>
<dbReference type="PANTHER" id="PTHR13094">
    <property type="entry name" value="NADH-UBIQUINONE OXIDOREDUCTASE PDSW SUBUNIT"/>
    <property type="match status" value="1"/>
</dbReference>
<accession>A0A367LME7</accession>
<evidence type="ECO:0000256" key="4">
    <source>
        <dbReference type="ARBA" id="ARBA00022792"/>
    </source>
</evidence>
<evidence type="ECO:0000256" key="5">
    <source>
        <dbReference type="ARBA" id="ARBA00022982"/>
    </source>
</evidence>
<dbReference type="PANTHER" id="PTHR13094:SF1">
    <property type="entry name" value="NADH DEHYDROGENASE [UBIQUINONE] 1 BETA SUBCOMPLEX SUBUNIT 10"/>
    <property type="match status" value="1"/>
</dbReference>
<reference evidence="8 9" key="1">
    <citation type="journal article" date="2015" name="BMC Genomics">
        <title>Insights from the genome of Ophiocordyceps polyrhachis-furcata to pathogenicity and host specificity in insect fungi.</title>
        <authorList>
            <person name="Wichadakul D."/>
            <person name="Kobmoo N."/>
            <person name="Ingsriswang S."/>
            <person name="Tangphatsornruang S."/>
            <person name="Chantasingh D."/>
            <person name="Luangsa-ard J.J."/>
            <person name="Eurwilaichitr L."/>
        </authorList>
    </citation>
    <scope>NUCLEOTIDE SEQUENCE [LARGE SCALE GENOMIC DNA]</scope>
    <source>
        <strain evidence="8 9">BCC 54312</strain>
    </source>
</reference>
<evidence type="ECO:0008006" key="10">
    <source>
        <dbReference type="Google" id="ProtNLM"/>
    </source>
</evidence>
<name>A0A367LME7_9HYPO</name>
<evidence type="ECO:0000313" key="8">
    <source>
        <dbReference type="EMBL" id="RCI15588.1"/>
    </source>
</evidence>
<keyword evidence="7" id="KW-0472">Membrane</keyword>
<dbReference type="AlphaFoldDB" id="A0A367LME7"/>
<organism evidence="8 9">
    <name type="scientific">Ophiocordyceps polyrhachis-furcata BCC 54312</name>
    <dbReference type="NCBI Taxonomy" id="1330021"/>
    <lineage>
        <taxon>Eukaryota</taxon>
        <taxon>Fungi</taxon>
        <taxon>Dikarya</taxon>
        <taxon>Ascomycota</taxon>
        <taxon>Pezizomycotina</taxon>
        <taxon>Sordariomycetes</taxon>
        <taxon>Hypocreomycetidae</taxon>
        <taxon>Hypocreales</taxon>
        <taxon>Ophiocordycipitaceae</taxon>
        <taxon>Ophiocordyceps</taxon>
    </lineage>
</organism>
<evidence type="ECO:0000313" key="9">
    <source>
        <dbReference type="Proteomes" id="UP000253664"/>
    </source>
</evidence>
<comment type="caution">
    <text evidence="8">The sequence shown here is derived from an EMBL/GenBank/DDBJ whole genome shotgun (WGS) entry which is preliminary data.</text>
</comment>
<keyword evidence="6" id="KW-0496">Mitochondrion</keyword>
<keyword evidence="2" id="KW-0813">Transport</keyword>
<dbReference type="InterPro" id="IPR039993">
    <property type="entry name" value="NDUFB10"/>
</dbReference>
<sequence length="127" mass="14564">MPTPESELFKSQKPKVPPTFDGVDYYDTKAFKAAEDAIIREQWVQAMMTRLLSDELSRCHRVNGVNHLEKCGHLRERYLRQLASSKLTGAKFLQQNYLDKKSEEIDLEAKVHPINKIANINNGKPPP</sequence>
<gene>
    <name evidence="8" type="ORF">L249_3471</name>
</gene>
<proteinExistence type="predicted"/>
<keyword evidence="4" id="KW-0999">Mitochondrion inner membrane</keyword>